<dbReference type="KEGG" id="bbev:BBEV_2835"/>
<evidence type="ECO:0000256" key="5">
    <source>
        <dbReference type="ARBA" id="ARBA00022723"/>
    </source>
</evidence>
<dbReference type="Pfam" id="PF02537">
    <property type="entry name" value="CRCB"/>
    <property type="match status" value="1"/>
</dbReference>
<evidence type="ECO:0000256" key="8">
    <source>
        <dbReference type="ARBA" id="ARBA00023065"/>
    </source>
</evidence>
<keyword evidence="5 14" id="KW-0479">Metal-binding</keyword>
<dbReference type="STRING" id="632773.BBEV_2835"/>
<evidence type="ECO:0000256" key="2">
    <source>
        <dbReference type="ARBA" id="ARBA00022448"/>
    </source>
</evidence>
<dbReference type="PATRIC" id="fig|632773.3.peg.2968"/>
<accession>A0A1D7QYT3</accession>
<evidence type="ECO:0000256" key="1">
    <source>
        <dbReference type="ARBA" id="ARBA00004651"/>
    </source>
</evidence>
<evidence type="ECO:0000256" key="9">
    <source>
        <dbReference type="ARBA" id="ARBA00023136"/>
    </source>
</evidence>
<comment type="subcellular location">
    <subcellularLocation>
        <location evidence="1 14">Cell membrane</location>
        <topology evidence="1 14">Multi-pass membrane protein</topology>
    </subcellularLocation>
</comment>
<keyword evidence="8 14" id="KW-0406">Ion transport</keyword>
<comment type="catalytic activity">
    <reaction evidence="12">
        <text>fluoride(in) = fluoride(out)</text>
        <dbReference type="Rhea" id="RHEA:76159"/>
        <dbReference type="ChEBI" id="CHEBI:17051"/>
    </reaction>
    <physiologicalReaction direction="left-to-right" evidence="12">
        <dbReference type="Rhea" id="RHEA:76160"/>
    </physiologicalReaction>
</comment>
<keyword evidence="16" id="KW-1185">Reference proteome</keyword>
<proteinExistence type="inferred from homology"/>
<dbReference type="PANTHER" id="PTHR28259">
    <property type="entry name" value="FLUORIDE EXPORT PROTEIN 1-RELATED"/>
    <property type="match status" value="1"/>
</dbReference>
<dbReference type="GO" id="GO:0005886">
    <property type="term" value="C:plasma membrane"/>
    <property type="evidence" value="ECO:0007669"/>
    <property type="project" value="UniProtKB-SubCell"/>
</dbReference>
<comment type="similarity">
    <text evidence="11 14">Belongs to the fluoride channel Fluc/FEX (TC 1.A.43) family.</text>
</comment>
<feature type="transmembrane region" description="Helical" evidence="14">
    <location>
        <begin position="39"/>
        <end position="59"/>
    </location>
</feature>
<evidence type="ECO:0000256" key="14">
    <source>
        <dbReference type="HAMAP-Rule" id="MF_00454"/>
    </source>
</evidence>
<keyword evidence="7 14" id="KW-0915">Sodium</keyword>
<feature type="binding site" evidence="14">
    <location>
        <position position="84"/>
    </location>
    <ligand>
        <name>Na(+)</name>
        <dbReference type="ChEBI" id="CHEBI:29101"/>
        <note>structural</note>
    </ligand>
</feature>
<organism evidence="15 16">
    <name type="scientific">Salisediminibacterium beveridgei</name>
    <dbReference type="NCBI Taxonomy" id="632773"/>
    <lineage>
        <taxon>Bacteria</taxon>
        <taxon>Bacillati</taxon>
        <taxon>Bacillota</taxon>
        <taxon>Bacilli</taxon>
        <taxon>Bacillales</taxon>
        <taxon>Bacillaceae</taxon>
        <taxon>Salisediminibacterium</taxon>
    </lineage>
</organism>
<evidence type="ECO:0000256" key="6">
    <source>
        <dbReference type="ARBA" id="ARBA00022989"/>
    </source>
</evidence>
<dbReference type="GO" id="GO:0062054">
    <property type="term" value="F:fluoride channel activity"/>
    <property type="evidence" value="ECO:0007669"/>
    <property type="project" value="UniProtKB-UniRule"/>
</dbReference>
<reference evidence="15 16" key="1">
    <citation type="submission" date="2015-08" db="EMBL/GenBank/DDBJ databases">
        <title>The complete genome sequence of Bacillus beveridgei MLTeJB.</title>
        <authorList>
            <person name="Hanson T.E."/>
            <person name="Mesa C."/>
            <person name="Basesman S.M."/>
            <person name="Oremland R.S."/>
        </authorList>
    </citation>
    <scope>NUCLEOTIDE SEQUENCE [LARGE SCALE GENOMIC DNA]</scope>
    <source>
        <strain evidence="15 16">MLTeJB</strain>
    </source>
</reference>
<evidence type="ECO:0000256" key="4">
    <source>
        <dbReference type="ARBA" id="ARBA00022692"/>
    </source>
</evidence>
<dbReference type="OrthoDB" id="9815830at2"/>
<keyword evidence="10 14" id="KW-0407">Ion channel</keyword>
<evidence type="ECO:0000256" key="11">
    <source>
        <dbReference type="ARBA" id="ARBA00035120"/>
    </source>
</evidence>
<dbReference type="HAMAP" id="MF_00454">
    <property type="entry name" value="FluC"/>
    <property type="match status" value="1"/>
</dbReference>
<dbReference type="PANTHER" id="PTHR28259:SF16">
    <property type="entry name" value="FLUORIDE-SPECIFIC ION CHANNEL FLUC 2"/>
    <property type="match status" value="1"/>
</dbReference>
<evidence type="ECO:0000256" key="3">
    <source>
        <dbReference type="ARBA" id="ARBA00022475"/>
    </source>
</evidence>
<keyword evidence="4 14" id="KW-0812">Transmembrane</keyword>
<keyword evidence="2 14" id="KW-0813">Transport</keyword>
<comment type="function">
    <text evidence="13 14">Fluoride-specific ion channel. Important for reducing fluoride concentration in the cell, thus reducing its toxicity.</text>
</comment>
<dbReference type="GO" id="GO:0046872">
    <property type="term" value="F:metal ion binding"/>
    <property type="evidence" value="ECO:0007669"/>
    <property type="project" value="UniProtKB-KW"/>
</dbReference>
<feature type="transmembrane region" description="Helical" evidence="14">
    <location>
        <begin position="101"/>
        <end position="126"/>
    </location>
</feature>
<keyword evidence="9 14" id="KW-0472">Membrane</keyword>
<protein>
    <recommendedName>
        <fullName evidence="14">Fluoride-specific ion channel FluC</fullName>
    </recommendedName>
</protein>
<comment type="activity regulation">
    <text evidence="14">Na(+) is not transported, but it plays an essential structural role and its presence is essential for fluoride channel function.</text>
</comment>
<feature type="binding site" evidence="14">
    <location>
        <position position="81"/>
    </location>
    <ligand>
        <name>Na(+)</name>
        <dbReference type="ChEBI" id="CHEBI:29101"/>
        <note>structural</note>
    </ligand>
</feature>
<evidence type="ECO:0000256" key="13">
    <source>
        <dbReference type="ARBA" id="ARBA00049940"/>
    </source>
</evidence>
<dbReference type="NCBIfam" id="TIGR00494">
    <property type="entry name" value="crcB"/>
    <property type="match status" value="1"/>
</dbReference>
<dbReference type="Proteomes" id="UP000094463">
    <property type="component" value="Chromosome"/>
</dbReference>
<keyword evidence="6 14" id="KW-1133">Transmembrane helix</keyword>
<dbReference type="AlphaFoldDB" id="A0A1D7QYT3"/>
<dbReference type="EMBL" id="CP012502">
    <property type="protein sequence ID" value="AOM84160.1"/>
    <property type="molecule type" value="Genomic_DNA"/>
</dbReference>
<evidence type="ECO:0000313" key="16">
    <source>
        <dbReference type="Proteomes" id="UP000094463"/>
    </source>
</evidence>
<evidence type="ECO:0000256" key="10">
    <source>
        <dbReference type="ARBA" id="ARBA00023303"/>
    </source>
</evidence>
<feature type="transmembrane region" description="Helical" evidence="14">
    <location>
        <begin position="71"/>
        <end position="89"/>
    </location>
</feature>
<gene>
    <name evidence="15" type="primary">crcB-1</name>
    <name evidence="14" type="synonym">crcB</name>
    <name evidence="14" type="synonym">fluC</name>
    <name evidence="15" type="ORF">BBEV_2835</name>
</gene>
<evidence type="ECO:0000256" key="7">
    <source>
        <dbReference type="ARBA" id="ARBA00023053"/>
    </source>
</evidence>
<feature type="transmembrane region" description="Helical" evidence="14">
    <location>
        <begin position="6"/>
        <end position="27"/>
    </location>
</feature>
<dbReference type="InterPro" id="IPR003691">
    <property type="entry name" value="FluC"/>
</dbReference>
<evidence type="ECO:0000313" key="15">
    <source>
        <dbReference type="EMBL" id="AOM84160.1"/>
    </source>
</evidence>
<keyword evidence="3 14" id="KW-1003">Cell membrane</keyword>
<evidence type="ECO:0000256" key="12">
    <source>
        <dbReference type="ARBA" id="ARBA00035585"/>
    </source>
</evidence>
<dbReference type="RefSeq" id="WP_069366066.1">
    <property type="nucleotide sequence ID" value="NZ_CP012502.1"/>
</dbReference>
<dbReference type="GO" id="GO:0140114">
    <property type="term" value="P:cellular detoxification of fluoride"/>
    <property type="evidence" value="ECO:0007669"/>
    <property type="project" value="UniProtKB-UniRule"/>
</dbReference>
<name>A0A1D7QYT3_9BACI</name>
<sequence length="127" mass="13351">MSITALFVTALGGGLGAVARFHLGVLIKRQISQEGLPNAMLIVNVLGSFGLGLMMGLLFDGVVASDSVPLVFYFGGTGFWGAFTTYSTFSVEAIQLIKKKAFGPACLYVILSIAGSFVAFLLGVFLF</sequence>